<feature type="compositionally biased region" description="Low complexity" evidence="1">
    <location>
        <begin position="17"/>
        <end position="27"/>
    </location>
</feature>
<proteinExistence type="predicted"/>
<dbReference type="AlphaFoldDB" id="A0A7R8D955"/>
<protein>
    <submittedName>
        <fullName evidence="2">(salmon louse) hypothetical protein</fullName>
    </submittedName>
</protein>
<dbReference type="Proteomes" id="UP000675881">
    <property type="component" value="Chromosome 9"/>
</dbReference>
<name>A0A7R8D955_LEPSM</name>
<organism evidence="2 3">
    <name type="scientific">Lepeophtheirus salmonis</name>
    <name type="common">Salmon louse</name>
    <name type="synonym">Caligus salmonis</name>
    <dbReference type="NCBI Taxonomy" id="72036"/>
    <lineage>
        <taxon>Eukaryota</taxon>
        <taxon>Metazoa</taxon>
        <taxon>Ecdysozoa</taxon>
        <taxon>Arthropoda</taxon>
        <taxon>Crustacea</taxon>
        <taxon>Multicrustacea</taxon>
        <taxon>Hexanauplia</taxon>
        <taxon>Copepoda</taxon>
        <taxon>Siphonostomatoida</taxon>
        <taxon>Caligidae</taxon>
        <taxon>Lepeophtheirus</taxon>
    </lineage>
</organism>
<feature type="region of interest" description="Disordered" evidence="1">
    <location>
        <begin position="168"/>
        <end position="198"/>
    </location>
</feature>
<feature type="region of interest" description="Disordered" evidence="1">
    <location>
        <begin position="1"/>
        <end position="27"/>
    </location>
</feature>
<evidence type="ECO:0000313" key="2">
    <source>
        <dbReference type="EMBL" id="CAF3042064.1"/>
    </source>
</evidence>
<dbReference type="EMBL" id="HG994588">
    <property type="protein sequence ID" value="CAF3042064.1"/>
    <property type="molecule type" value="Genomic_DNA"/>
</dbReference>
<evidence type="ECO:0000313" key="3">
    <source>
        <dbReference type="Proteomes" id="UP000675881"/>
    </source>
</evidence>
<reference evidence="2" key="1">
    <citation type="submission" date="2021-02" db="EMBL/GenBank/DDBJ databases">
        <authorList>
            <person name="Bekaert M."/>
        </authorList>
    </citation>
    <scope>NUCLEOTIDE SEQUENCE</scope>
    <source>
        <strain evidence="2">IoA-00</strain>
    </source>
</reference>
<gene>
    <name evidence="2" type="ORF">LSAA_14851</name>
</gene>
<feature type="region of interest" description="Disordered" evidence="1">
    <location>
        <begin position="314"/>
        <end position="335"/>
    </location>
</feature>
<evidence type="ECO:0000256" key="1">
    <source>
        <dbReference type="SAM" id="MobiDB-lite"/>
    </source>
</evidence>
<sequence>MRKVSVPGPQIPTYTGGSSSNGLKSLKNQSSFDLSHRKISGGGIPPLCTNRVREKRISIIVSGPDPNRRISSSSANKPHTLLALQQTLCILIRRLRISNNQSSSNLARDLRESSVYSTRKPLFQPSLEASSKFKKKLRTKTEETQSTLLDIVSKLNFEVHELKSRTEEYLEREDDESSCKNGVEESDTQGMSRMGNEDKSEINSNLRLFCLTTFKILTLVNECYELVKSIQSQSSAPSSLNTSSLLSQGTLLSESFRNHDFGKDISVSYFGLDWKELTDLVHEIESHVRSLYISSRKSSLEHFSHYYRHHVRKTSNGGQSISNSTDLPENPGSNNKSLPSLCVSICKDLRKVRDDVLSHTEAVLRGRLSPVNKQIICEEQNRFRAYNMISSFFSHSSPLERKGSFTGRIMSLFHGHGQQKKKQPPMNNNNSRNLIMNRNRMRKQKQRTFCSNCQRIVTKPSPPMKNPCHDSGGREIIDEHWIIRCI</sequence>
<accession>A0A7R8D955</accession>
<keyword evidence="3" id="KW-1185">Reference proteome</keyword>